<reference evidence="7" key="1">
    <citation type="submission" date="2015-07" db="EMBL/GenBank/DDBJ databases">
        <title>Draft Genome Sequence of Oceanobacillus picturae Heshi-B3 that Was Isolated from Fermented Rice Bran with Aging Salted Mackerel, Which Was Named Heshiko as Traditional Fermented Seafood in Japan.</title>
        <authorList>
            <person name="Akuzawa S."/>
            <person name="Nakagawa J."/>
            <person name="Kanekatsu T."/>
            <person name="Kanesaki Y."/>
            <person name="Suzuki T."/>
        </authorList>
    </citation>
    <scope>NUCLEOTIDE SEQUENCE [LARGE SCALE GENOMIC DNA]</scope>
    <source>
        <strain evidence="7">Heshi-B3</strain>
    </source>
</reference>
<dbReference type="InterPro" id="IPR028359">
    <property type="entry name" value="UDP_ManNAc/GlcNAc_DH"/>
</dbReference>
<dbReference type="PANTHER" id="PTHR43491:SF2">
    <property type="entry name" value="UDP-N-ACETYL-D-MANNOSAMINE DEHYDROGENASE"/>
    <property type="match status" value="1"/>
</dbReference>
<sequence>MKLTTVGLGYIGLPTSIMFAKHNVEVVGVDVKPEVIDSLNGGKIHIEEPGLQEALEEVISSGKFRASLTPEKADAFIISVPTPNHDDAHKSMDPSFVLSAVNAVVPYLEKGNVVIVESTIAPRTTEDLVQPLLEEAGFVIGEDIYLVHCPERVLPGQIMHELIYNNRIVGGVTPSCTEAGAKVYGTFVQGELIKTNAKTAEMSKLMENTFRDVNIALANELTKVSNELDINALDVIEMANKHPRVNLHTPGPGVGGHCLAVDPYFIVSKAPETAQLINLSRTINTSMPHYVVENINKLMEQVNGKTVTVFGLAYKGNVDDIRESPAMEIYEILKNQAKYEVKAFDPHVDKEWVANDLDSAVFGSDLVVILTDHNEFKLLDWNKFSSMNNARILDTKNVVSNPSEDVQYINYGNLYQFINKEKALV</sequence>
<comment type="similarity">
    <text evidence="1 4">Belongs to the UDP-glucose/GDP-mannose dehydrogenase family.</text>
</comment>
<dbReference type="Gene3D" id="3.40.50.720">
    <property type="entry name" value="NAD(P)-binding Rossmann-like Domain"/>
    <property type="match status" value="2"/>
</dbReference>
<dbReference type="Pfam" id="PF03720">
    <property type="entry name" value="UDPG_MGDP_dh_C"/>
    <property type="match status" value="1"/>
</dbReference>
<dbReference type="PANTHER" id="PTHR43491">
    <property type="entry name" value="UDP-N-ACETYL-D-MANNOSAMINE DEHYDROGENASE"/>
    <property type="match status" value="1"/>
</dbReference>
<dbReference type="InterPro" id="IPR017476">
    <property type="entry name" value="UDP-Glc/GDP-Man"/>
</dbReference>
<dbReference type="EMBL" id="BBXV01000010">
    <property type="protein sequence ID" value="GAQ16779.1"/>
    <property type="molecule type" value="Genomic_DNA"/>
</dbReference>
<dbReference type="GO" id="GO:0016628">
    <property type="term" value="F:oxidoreductase activity, acting on the CH-CH group of donors, NAD or NADP as acceptor"/>
    <property type="evidence" value="ECO:0007669"/>
    <property type="project" value="InterPro"/>
</dbReference>
<dbReference type="InterPro" id="IPR014026">
    <property type="entry name" value="UDP-Glc/GDP-Man_DH_dimer"/>
</dbReference>
<dbReference type="SUPFAM" id="SSF48179">
    <property type="entry name" value="6-phosphogluconate dehydrogenase C-terminal domain-like"/>
    <property type="match status" value="1"/>
</dbReference>
<dbReference type="AlphaFoldDB" id="A0A0U9H380"/>
<evidence type="ECO:0000256" key="3">
    <source>
        <dbReference type="ARBA" id="ARBA00023027"/>
    </source>
</evidence>
<dbReference type="InterPro" id="IPR014027">
    <property type="entry name" value="UDP-Glc/GDP-Man_DH_C"/>
</dbReference>
<dbReference type="GO" id="GO:0016616">
    <property type="term" value="F:oxidoreductase activity, acting on the CH-OH group of donors, NAD or NADP as acceptor"/>
    <property type="evidence" value="ECO:0007669"/>
    <property type="project" value="InterPro"/>
</dbReference>
<dbReference type="InterPro" id="IPR001732">
    <property type="entry name" value="UDP-Glc/GDP-Man_DH_N"/>
</dbReference>
<reference evidence="6 7" key="2">
    <citation type="journal article" date="2016" name="Genome Announc.">
        <title>Draft Genome Sequence of Oceanobacillus picturae Heshi-B3, Isolated from Fermented Rice Bran in a Traditional Japanese Seafood Dish.</title>
        <authorList>
            <person name="Akuzawa S."/>
            <person name="Nagaoka J."/>
            <person name="Kanekatsu M."/>
            <person name="Kanesaki Y."/>
            <person name="Suzuki T."/>
        </authorList>
    </citation>
    <scope>NUCLEOTIDE SEQUENCE [LARGE SCALE GENOMIC DNA]</scope>
    <source>
        <strain evidence="6 7">Heshi-B3</strain>
    </source>
</reference>
<dbReference type="InterPro" id="IPR036291">
    <property type="entry name" value="NAD(P)-bd_dom_sf"/>
</dbReference>
<evidence type="ECO:0000256" key="1">
    <source>
        <dbReference type="ARBA" id="ARBA00006601"/>
    </source>
</evidence>
<dbReference type="OrthoDB" id="9803238at2"/>
<dbReference type="GO" id="GO:0051287">
    <property type="term" value="F:NAD binding"/>
    <property type="evidence" value="ECO:0007669"/>
    <property type="project" value="InterPro"/>
</dbReference>
<evidence type="ECO:0000256" key="4">
    <source>
        <dbReference type="PIRNR" id="PIRNR000124"/>
    </source>
</evidence>
<keyword evidence="3" id="KW-0520">NAD</keyword>
<keyword evidence="2" id="KW-0560">Oxidoreductase</keyword>
<dbReference type="PIRSF" id="PIRSF500136">
    <property type="entry name" value="UDP_ManNAc_DH"/>
    <property type="match status" value="1"/>
</dbReference>
<organism evidence="6 7">
    <name type="scientific">Oceanobacillus picturae</name>
    <dbReference type="NCBI Taxonomy" id="171693"/>
    <lineage>
        <taxon>Bacteria</taxon>
        <taxon>Bacillati</taxon>
        <taxon>Bacillota</taxon>
        <taxon>Bacilli</taxon>
        <taxon>Bacillales</taxon>
        <taxon>Bacillaceae</taxon>
        <taxon>Oceanobacillus</taxon>
    </lineage>
</organism>
<dbReference type="SUPFAM" id="SSF52413">
    <property type="entry name" value="UDP-glucose/GDP-mannose dehydrogenase C-terminal domain"/>
    <property type="match status" value="1"/>
</dbReference>
<dbReference type="GO" id="GO:0000271">
    <property type="term" value="P:polysaccharide biosynthetic process"/>
    <property type="evidence" value="ECO:0007669"/>
    <property type="project" value="InterPro"/>
</dbReference>
<dbReference type="NCBIfam" id="TIGR03026">
    <property type="entry name" value="NDP-sugDHase"/>
    <property type="match status" value="1"/>
</dbReference>
<name>A0A0U9H380_9BACI</name>
<dbReference type="Pfam" id="PF03721">
    <property type="entry name" value="UDPG_MGDP_dh_N"/>
    <property type="match status" value="1"/>
</dbReference>
<gene>
    <name evidence="6" type="ORF">OPHB3_0703</name>
</gene>
<dbReference type="InterPro" id="IPR008927">
    <property type="entry name" value="6-PGluconate_DH-like_C_sf"/>
</dbReference>
<dbReference type="SUPFAM" id="SSF51735">
    <property type="entry name" value="NAD(P)-binding Rossmann-fold domains"/>
    <property type="match status" value="1"/>
</dbReference>
<proteinExistence type="inferred from homology"/>
<evidence type="ECO:0000313" key="7">
    <source>
        <dbReference type="Proteomes" id="UP000052946"/>
    </source>
</evidence>
<dbReference type="InterPro" id="IPR036220">
    <property type="entry name" value="UDP-Glc/GDP-Man_DH_C_sf"/>
</dbReference>
<dbReference type="SMART" id="SM00984">
    <property type="entry name" value="UDPG_MGDP_dh_C"/>
    <property type="match status" value="1"/>
</dbReference>
<dbReference type="PIRSF" id="PIRSF000124">
    <property type="entry name" value="UDPglc_GDPman_dh"/>
    <property type="match status" value="1"/>
</dbReference>
<accession>A0A0U9H380</accession>
<protein>
    <submittedName>
        <fullName evidence="6">UDP-N-acetyl-D-mannosamine dehydrogenase</fullName>
    </submittedName>
</protein>
<comment type="caution">
    <text evidence="6">The sequence shown here is derived from an EMBL/GenBank/DDBJ whole genome shotgun (WGS) entry which is preliminary data.</text>
</comment>
<dbReference type="RefSeq" id="WP_058949417.1">
    <property type="nucleotide sequence ID" value="NZ_BBXV01000010.1"/>
</dbReference>
<feature type="domain" description="UDP-glucose/GDP-mannose dehydrogenase C-terminal" evidence="5">
    <location>
        <begin position="308"/>
        <end position="401"/>
    </location>
</feature>
<dbReference type="Proteomes" id="UP000052946">
    <property type="component" value="Unassembled WGS sequence"/>
</dbReference>
<evidence type="ECO:0000256" key="2">
    <source>
        <dbReference type="ARBA" id="ARBA00023002"/>
    </source>
</evidence>
<dbReference type="Pfam" id="PF00984">
    <property type="entry name" value="UDPG_MGDP_dh"/>
    <property type="match status" value="1"/>
</dbReference>
<evidence type="ECO:0000313" key="6">
    <source>
        <dbReference type="EMBL" id="GAQ16779.1"/>
    </source>
</evidence>
<evidence type="ECO:0000259" key="5">
    <source>
        <dbReference type="SMART" id="SM00984"/>
    </source>
</evidence>